<accession>D7G7F9</accession>
<dbReference type="EMBL" id="FN649064">
    <property type="protein sequence ID" value="CBJ27701.1"/>
    <property type="molecule type" value="Genomic_DNA"/>
</dbReference>
<reference evidence="1 2" key="1">
    <citation type="journal article" date="2010" name="Nature">
        <title>The Ectocarpus genome and the independent evolution of multicellularity in brown algae.</title>
        <authorList>
            <person name="Cock J.M."/>
            <person name="Sterck L."/>
            <person name="Rouze P."/>
            <person name="Scornet D."/>
            <person name="Allen A.E."/>
            <person name="Amoutzias G."/>
            <person name="Anthouard V."/>
            <person name="Artiguenave F."/>
            <person name="Aury J.M."/>
            <person name="Badger J.H."/>
            <person name="Beszteri B."/>
            <person name="Billiau K."/>
            <person name="Bonnet E."/>
            <person name="Bothwell J.H."/>
            <person name="Bowler C."/>
            <person name="Boyen C."/>
            <person name="Brownlee C."/>
            <person name="Carrano C.J."/>
            <person name="Charrier B."/>
            <person name="Cho G.Y."/>
            <person name="Coelho S.M."/>
            <person name="Collen J."/>
            <person name="Corre E."/>
            <person name="Da Silva C."/>
            <person name="Delage L."/>
            <person name="Delaroque N."/>
            <person name="Dittami S.M."/>
            <person name="Doulbeau S."/>
            <person name="Elias M."/>
            <person name="Farnham G."/>
            <person name="Gachon C.M."/>
            <person name="Gschloessl B."/>
            <person name="Heesch S."/>
            <person name="Jabbari K."/>
            <person name="Jubin C."/>
            <person name="Kawai H."/>
            <person name="Kimura K."/>
            <person name="Kloareg B."/>
            <person name="Kupper F.C."/>
            <person name="Lang D."/>
            <person name="Le Bail A."/>
            <person name="Leblanc C."/>
            <person name="Lerouge P."/>
            <person name="Lohr M."/>
            <person name="Lopez P.J."/>
            <person name="Martens C."/>
            <person name="Maumus F."/>
            <person name="Michel G."/>
            <person name="Miranda-Saavedra D."/>
            <person name="Morales J."/>
            <person name="Moreau H."/>
            <person name="Motomura T."/>
            <person name="Nagasato C."/>
            <person name="Napoli C.A."/>
            <person name="Nelson D.R."/>
            <person name="Nyvall-Collen P."/>
            <person name="Peters A.F."/>
            <person name="Pommier C."/>
            <person name="Potin P."/>
            <person name="Poulain J."/>
            <person name="Quesneville H."/>
            <person name="Read B."/>
            <person name="Rensing S.A."/>
            <person name="Ritter A."/>
            <person name="Rousvoal S."/>
            <person name="Samanta M."/>
            <person name="Samson G."/>
            <person name="Schroeder D.C."/>
            <person name="Segurens B."/>
            <person name="Strittmatter M."/>
            <person name="Tonon T."/>
            <person name="Tregear J.W."/>
            <person name="Valentin K."/>
            <person name="von Dassow P."/>
            <person name="Yamagishi T."/>
            <person name="Van de Peer Y."/>
            <person name="Wincker P."/>
        </authorList>
    </citation>
    <scope>NUCLEOTIDE SEQUENCE [LARGE SCALE GENOMIC DNA]</scope>
    <source>
        <strain evidence="2">Ec32 / CCAP1310/4</strain>
    </source>
</reference>
<dbReference type="OrthoDB" id="10483710at2759"/>
<dbReference type="Proteomes" id="UP000002630">
    <property type="component" value="Linkage Group LG15"/>
</dbReference>
<proteinExistence type="predicted"/>
<organism evidence="1 2">
    <name type="scientific">Ectocarpus siliculosus</name>
    <name type="common">Brown alga</name>
    <name type="synonym">Conferva siliculosa</name>
    <dbReference type="NCBI Taxonomy" id="2880"/>
    <lineage>
        <taxon>Eukaryota</taxon>
        <taxon>Sar</taxon>
        <taxon>Stramenopiles</taxon>
        <taxon>Ochrophyta</taxon>
        <taxon>PX clade</taxon>
        <taxon>Phaeophyceae</taxon>
        <taxon>Ectocarpales</taxon>
        <taxon>Ectocarpaceae</taxon>
        <taxon>Ectocarpus</taxon>
    </lineage>
</organism>
<gene>
    <name evidence="1" type="ORF">Esi_0083_0023</name>
</gene>
<dbReference type="EMBL" id="FN649740">
    <property type="protein sequence ID" value="CBJ27701.1"/>
    <property type="molecule type" value="Genomic_DNA"/>
</dbReference>
<dbReference type="AlphaFoldDB" id="D7G7F9"/>
<evidence type="ECO:0000313" key="2">
    <source>
        <dbReference type="Proteomes" id="UP000002630"/>
    </source>
</evidence>
<keyword evidence="2" id="KW-1185">Reference proteome</keyword>
<dbReference type="InParanoid" id="D7G7F9"/>
<evidence type="ECO:0000313" key="1">
    <source>
        <dbReference type="EMBL" id="CBJ27701.1"/>
    </source>
</evidence>
<name>D7G7F9_ECTSI</name>
<sequence>MPTEGYTRSFDAFAIALSQACEGGEKRWYTSTTELQLGSLDICRACRSTPTLHVRVTGGTPTSLWSPPTVQALPNTQSSKVRVVSRVPVVRALRLTWAFSMETLVQRAAIELWSRSERLEMVGPLCAASLGSVVWPLGLTQLVLDTDFHIPMEKRGRSG</sequence>
<protein>
    <submittedName>
        <fullName evidence="1">Uncharacterized protein</fullName>
    </submittedName>
</protein>